<reference evidence="6 7" key="1">
    <citation type="submission" date="2017-11" db="EMBL/GenBank/DDBJ databases">
        <title>Rhodohalobacter 15182 sp. nov., isolated from a salt lake.</title>
        <authorList>
            <person name="Han S."/>
        </authorList>
    </citation>
    <scope>NUCLEOTIDE SEQUENCE [LARGE SCALE GENOMIC DNA]</scope>
    <source>
        <strain evidence="6 7">15182</strain>
    </source>
</reference>
<name>A0A2N0VE59_9BACT</name>
<dbReference type="PANTHER" id="PTHR46491:SF3">
    <property type="entry name" value="CDGSH IRON-SULFUR DOMAIN-CONTAINING PROTEIN 3, MITOCHONDRIAL"/>
    <property type="match status" value="1"/>
</dbReference>
<dbReference type="EMBL" id="PISP01000006">
    <property type="protein sequence ID" value="PKD42484.1"/>
    <property type="molecule type" value="Genomic_DNA"/>
</dbReference>
<keyword evidence="4" id="KW-0411">Iron-sulfur</keyword>
<dbReference type="Pfam" id="PF09360">
    <property type="entry name" value="zf-CDGSH"/>
    <property type="match status" value="2"/>
</dbReference>
<evidence type="ECO:0000256" key="1">
    <source>
        <dbReference type="ARBA" id="ARBA00022714"/>
    </source>
</evidence>
<dbReference type="InterPro" id="IPR042216">
    <property type="entry name" value="MitoNEET_CISD"/>
</dbReference>
<dbReference type="AlphaFoldDB" id="A0A2N0VE59"/>
<sequence length="217" mass="24311">MEKKILNYENDEIRVNYDIKRCIHAAECVKGLPNVFDPDKKPWINPDNASAKEIANVIERCPTGALHYEMKKSEQREKPSSKNRIKLNANGPVYFFGDLEVQDHEGNTVLKDTRFALCRCGSSDNKPACDNSHEKIEWKADANANKEKMPPIEDVEHDKLLIKLMKNGPAILDGNYTMESSELGEHTSDKGVALCRCGGSSTKPFCDGTHKEIGFEG</sequence>
<feature type="domain" description="Iron-binding zinc finger CDGSH type" evidence="5">
    <location>
        <begin position="179"/>
        <end position="216"/>
    </location>
</feature>
<dbReference type="InterPro" id="IPR018967">
    <property type="entry name" value="FeS-contain_CDGSH-typ"/>
</dbReference>
<dbReference type="SMART" id="SM00704">
    <property type="entry name" value="ZnF_CDGSH"/>
    <property type="match status" value="2"/>
</dbReference>
<dbReference type="OrthoDB" id="9795032at2"/>
<dbReference type="Pfam" id="PF06902">
    <property type="entry name" value="Fer4_19"/>
    <property type="match status" value="1"/>
</dbReference>
<gene>
    <name evidence="6" type="ORF">CWD77_13790</name>
</gene>
<comment type="caution">
    <text evidence="6">The sequence shown here is derived from an EMBL/GenBank/DDBJ whole genome shotgun (WGS) entry which is preliminary data.</text>
</comment>
<dbReference type="GO" id="GO:0005737">
    <property type="term" value="C:cytoplasm"/>
    <property type="evidence" value="ECO:0007669"/>
    <property type="project" value="UniProtKB-ARBA"/>
</dbReference>
<keyword evidence="3" id="KW-0408">Iron</keyword>
<evidence type="ECO:0000313" key="6">
    <source>
        <dbReference type="EMBL" id="PKD42484.1"/>
    </source>
</evidence>
<evidence type="ECO:0000256" key="3">
    <source>
        <dbReference type="ARBA" id="ARBA00023004"/>
    </source>
</evidence>
<dbReference type="Proteomes" id="UP000233398">
    <property type="component" value="Unassembled WGS sequence"/>
</dbReference>
<dbReference type="GO" id="GO:0046872">
    <property type="term" value="F:metal ion binding"/>
    <property type="evidence" value="ECO:0007669"/>
    <property type="project" value="UniProtKB-KW"/>
</dbReference>
<dbReference type="GO" id="GO:0051537">
    <property type="term" value="F:2 iron, 2 sulfur cluster binding"/>
    <property type="evidence" value="ECO:0007669"/>
    <property type="project" value="UniProtKB-KW"/>
</dbReference>
<dbReference type="Gene3D" id="3.40.5.90">
    <property type="entry name" value="CDGSH iron-sulfur domain, mitoNEET-type"/>
    <property type="match status" value="2"/>
</dbReference>
<evidence type="ECO:0000256" key="4">
    <source>
        <dbReference type="ARBA" id="ARBA00023014"/>
    </source>
</evidence>
<evidence type="ECO:0000256" key="2">
    <source>
        <dbReference type="ARBA" id="ARBA00022723"/>
    </source>
</evidence>
<keyword evidence="1" id="KW-0001">2Fe-2S</keyword>
<dbReference type="InterPro" id="IPR010693">
    <property type="entry name" value="Divergent_4Fe-4S_mono-cluster"/>
</dbReference>
<dbReference type="SUPFAM" id="SSF54862">
    <property type="entry name" value="4Fe-4S ferredoxins"/>
    <property type="match status" value="1"/>
</dbReference>
<proteinExistence type="predicted"/>
<keyword evidence="7" id="KW-1185">Reference proteome</keyword>
<evidence type="ECO:0000259" key="5">
    <source>
        <dbReference type="SMART" id="SM00704"/>
    </source>
</evidence>
<keyword evidence="2" id="KW-0479">Metal-binding</keyword>
<dbReference type="RefSeq" id="WP_101074169.1">
    <property type="nucleotide sequence ID" value="NZ_PISP01000006.1"/>
</dbReference>
<protein>
    <recommendedName>
        <fullName evidence="5">Iron-binding zinc finger CDGSH type domain-containing protein</fullName>
    </recommendedName>
</protein>
<accession>A0A2N0VE59</accession>
<feature type="domain" description="Iron-binding zinc finger CDGSH type" evidence="5">
    <location>
        <begin position="90"/>
        <end position="139"/>
    </location>
</feature>
<dbReference type="PANTHER" id="PTHR46491">
    <property type="entry name" value="CDGSH IRON SULFUR DOMAIN PROTEIN HOMOLOG"/>
    <property type="match status" value="1"/>
</dbReference>
<dbReference type="Gene3D" id="3.30.70.20">
    <property type="match status" value="1"/>
</dbReference>
<organism evidence="6 7">
    <name type="scientific">Rhodohalobacter barkolensis</name>
    <dbReference type="NCBI Taxonomy" id="2053187"/>
    <lineage>
        <taxon>Bacteria</taxon>
        <taxon>Pseudomonadati</taxon>
        <taxon>Balneolota</taxon>
        <taxon>Balneolia</taxon>
        <taxon>Balneolales</taxon>
        <taxon>Balneolaceae</taxon>
        <taxon>Rhodohalobacter</taxon>
    </lineage>
</organism>
<evidence type="ECO:0000313" key="7">
    <source>
        <dbReference type="Proteomes" id="UP000233398"/>
    </source>
</evidence>
<dbReference type="InterPro" id="IPR052950">
    <property type="entry name" value="CISD"/>
</dbReference>